<evidence type="ECO:0000256" key="4">
    <source>
        <dbReference type="ARBA" id="ARBA00023002"/>
    </source>
</evidence>
<name>A0A645AHV0_9ZZZZ</name>
<evidence type="ECO:0000256" key="1">
    <source>
        <dbReference type="ARBA" id="ARBA00001917"/>
    </source>
</evidence>
<evidence type="ECO:0000256" key="2">
    <source>
        <dbReference type="ARBA" id="ARBA00022630"/>
    </source>
</evidence>
<accession>A0A645AHV0</accession>
<comment type="cofactor">
    <cofactor evidence="1">
        <name>FMN</name>
        <dbReference type="ChEBI" id="CHEBI:58210"/>
    </cofactor>
</comment>
<reference evidence="6" key="1">
    <citation type="submission" date="2019-08" db="EMBL/GenBank/DDBJ databases">
        <authorList>
            <person name="Kucharzyk K."/>
            <person name="Murdoch R.W."/>
            <person name="Higgins S."/>
            <person name="Loffler F."/>
        </authorList>
    </citation>
    <scope>NUCLEOTIDE SEQUENCE</scope>
</reference>
<sequence length="76" mass="8244">MLVDGGIRSGADIFKAFALGAKGVLICRPFVTAVYGGGADGIRFYIQKLADELKYAMWMCGAFSLSEISRDMVYIP</sequence>
<evidence type="ECO:0000256" key="3">
    <source>
        <dbReference type="ARBA" id="ARBA00022643"/>
    </source>
</evidence>
<dbReference type="PANTHER" id="PTHR10578:SF107">
    <property type="entry name" value="2-HYDROXYACID OXIDASE 1"/>
    <property type="match status" value="1"/>
</dbReference>
<protein>
    <submittedName>
        <fullName evidence="6">4-hydroxymandelate oxidase</fullName>
        <ecNumber evidence="6">1.1.3.46</ecNumber>
    </submittedName>
</protein>
<keyword evidence="2" id="KW-0285">Flavoprotein</keyword>
<dbReference type="PANTHER" id="PTHR10578">
    <property type="entry name" value="S -2-HYDROXY-ACID OXIDASE-RELATED"/>
    <property type="match status" value="1"/>
</dbReference>
<dbReference type="SUPFAM" id="SSF51395">
    <property type="entry name" value="FMN-linked oxidoreductases"/>
    <property type="match status" value="1"/>
</dbReference>
<keyword evidence="4 6" id="KW-0560">Oxidoreductase</keyword>
<organism evidence="6">
    <name type="scientific">bioreactor metagenome</name>
    <dbReference type="NCBI Taxonomy" id="1076179"/>
    <lineage>
        <taxon>unclassified sequences</taxon>
        <taxon>metagenomes</taxon>
        <taxon>ecological metagenomes</taxon>
    </lineage>
</organism>
<dbReference type="EC" id="1.1.3.46" evidence="6"/>
<dbReference type="Pfam" id="PF01070">
    <property type="entry name" value="FMN_dh"/>
    <property type="match status" value="1"/>
</dbReference>
<keyword evidence="3" id="KW-0288">FMN</keyword>
<evidence type="ECO:0000313" key="6">
    <source>
        <dbReference type="EMBL" id="MPM52760.1"/>
    </source>
</evidence>
<gene>
    <name evidence="6" type="primary">hmo_4</name>
    <name evidence="6" type="ORF">SDC9_99522</name>
</gene>
<dbReference type="InterPro" id="IPR000262">
    <property type="entry name" value="FMN-dep_DH"/>
</dbReference>
<proteinExistence type="predicted"/>
<dbReference type="Gene3D" id="3.20.20.70">
    <property type="entry name" value="Aldolase class I"/>
    <property type="match status" value="1"/>
</dbReference>
<comment type="caution">
    <text evidence="6">The sequence shown here is derived from an EMBL/GenBank/DDBJ whole genome shotgun (WGS) entry which is preliminary data.</text>
</comment>
<dbReference type="InterPro" id="IPR037396">
    <property type="entry name" value="FMN_HAD"/>
</dbReference>
<dbReference type="InterPro" id="IPR013785">
    <property type="entry name" value="Aldolase_TIM"/>
</dbReference>
<dbReference type="EMBL" id="VSSQ01014015">
    <property type="protein sequence ID" value="MPM52760.1"/>
    <property type="molecule type" value="Genomic_DNA"/>
</dbReference>
<feature type="domain" description="FMN hydroxy acid dehydrogenase" evidence="5">
    <location>
        <begin position="1"/>
        <end position="76"/>
    </location>
</feature>
<evidence type="ECO:0000259" key="5">
    <source>
        <dbReference type="PROSITE" id="PS51349"/>
    </source>
</evidence>
<dbReference type="AlphaFoldDB" id="A0A645AHV0"/>
<dbReference type="PROSITE" id="PS51349">
    <property type="entry name" value="FMN_HYDROXY_ACID_DH_2"/>
    <property type="match status" value="1"/>
</dbReference>
<dbReference type="GO" id="GO:0016491">
    <property type="term" value="F:oxidoreductase activity"/>
    <property type="evidence" value="ECO:0007669"/>
    <property type="project" value="UniProtKB-KW"/>
</dbReference>